<protein>
    <recommendedName>
        <fullName evidence="3">Carboxylic ester hydrolase</fullName>
        <ecNumber evidence="3">3.1.1.-</ecNumber>
    </recommendedName>
</protein>
<feature type="chain" id="PRO_5014489819" description="Carboxylic ester hydrolase" evidence="3">
    <location>
        <begin position="21"/>
        <end position="541"/>
    </location>
</feature>
<dbReference type="RefSeq" id="WP_100986184.1">
    <property type="nucleotide sequence ID" value="NZ_CP025096.1"/>
</dbReference>
<dbReference type="SUPFAM" id="SSF53474">
    <property type="entry name" value="alpha/beta-Hydrolases"/>
    <property type="match status" value="1"/>
</dbReference>
<evidence type="ECO:0000259" key="4">
    <source>
        <dbReference type="Pfam" id="PF00135"/>
    </source>
</evidence>
<dbReference type="InterPro" id="IPR029058">
    <property type="entry name" value="AB_hydrolase_fold"/>
</dbReference>
<dbReference type="AlphaFoldDB" id="A0A2K8YT14"/>
<dbReference type="Proteomes" id="UP000232883">
    <property type="component" value="Chromosome"/>
</dbReference>
<dbReference type="InterPro" id="IPR019819">
    <property type="entry name" value="Carboxylesterase_B_CS"/>
</dbReference>
<keyword evidence="2 3" id="KW-0378">Hydrolase</keyword>
<organism evidence="5 6">
    <name type="scientific">Spirosoma pollinicola</name>
    <dbReference type="NCBI Taxonomy" id="2057025"/>
    <lineage>
        <taxon>Bacteria</taxon>
        <taxon>Pseudomonadati</taxon>
        <taxon>Bacteroidota</taxon>
        <taxon>Cytophagia</taxon>
        <taxon>Cytophagales</taxon>
        <taxon>Cytophagaceae</taxon>
        <taxon>Spirosoma</taxon>
    </lineage>
</organism>
<accession>A0A2K8YT14</accession>
<dbReference type="InterPro" id="IPR050309">
    <property type="entry name" value="Type-B_Carboxylest/Lipase"/>
</dbReference>
<evidence type="ECO:0000256" key="1">
    <source>
        <dbReference type="ARBA" id="ARBA00005964"/>
    </source>
</evidence>
<reference evidence="5 6" key="1">
    <citation type="submission" date="2017-11" db="EMBL/GenBank/DDBJ databases">
        <title>Taxonomic description and genome sequences of Spirosoma HA7 sp. nov., isolated from pollen microhabitat of Corylus avellana.</title>
        <authorList>
            <person name="Ambika Manirajan B."/>
            <person name="Suarez C."/>
            <person name="Ratering S."/>
            <person name="Geissler-Plaum R."/>
            <person name="Cardinale M."/>
            <person name="Sylvia S."/>
        </authorList>
    </citation>
    <scope>NUCLEOTIDE SEQUENCE [LARGE SCALE GENOMIC DNA]</scope>
    <source>
        <strain evidence="5 6">HA7</strain>
    </source>
</reference>
<evidence type="ECO:0000256" key="3">
    <source>
        <dbReference type="RuleBase" id="RU361235"/>
    </source>
</evidence>
<comment type="similarity">
    <text evidence="1 3">Belongs to the type-B carboxylesterase/lipase family.</text>
</comment>
<dbReference type="EC" id="3.1.1.-" evidence="3"/>
<feature type="domain" description="Carboxylesterase type B" evidence="4">
    <location>
        <begin position="25"/>
        <end position="530"/>
    </location>
</feature>
<proteinExistence type="inferred from homology"/>
<dbReference type="EMBL" id="CP025096">
    <property type="protein sequence ID" value="AUD00761.1"/>
    <property type="molecule type" value="Genomic_DNA"/>
</dbReference>
<dbReference type="PROSITE" id="PS00941">
    <property type="entry name" value="CARBOXYLESTERASE_B_2"/>
    <property type="match status" value="1"/>
</dbReference>
<dbReference type="Gene3D" id="3.40.50.1820">
    <property type="entry name" value="alpha/beta hydrolase"/>
    <property type="match status" value="1"/>
</dbReference>
<gene>
    <name evidence="5" type="ORF">CWM47_02340</name>
</gene>
<name>A0A2K8YT14_9BACT</name>
<dbReference type="Pfam" id="PF00135">
    <property type="entry name" value="COesterase"/>
    <property type="match status" value="1"/>
</dbReference>
<sequence length="541" mass="58247">MKTLLILSLLTMQVAHSALAQTPAPQAKTANGLVEGIAEPSGIRAFKGIPFGQPPVGELRWKEPQPVKNWQGVRKADKFGPRAMQRAIFGDMGFRSNGMSEDCLYLNVWTPAKSANEKLPVLVYFYGGGFMAGDGSEGRYDGESMARKGIVALTVNYRLGVFGFMAHPELTKESPHHSSGNYAYLDMAAALRWVQQNIAAFGGDPKRVTIAGESAGSIAVSGLMVSPLSKNLIAGAIGESGSLLGGLPPTPLAKGEESGTTFATAVGANSLAELRAIPADQLLEATAKPTTPRFNSTVDGYFFPKAPLEIFAAGEQAHVPLLVGWNSEEMNYRAVLGKEQPTPESYASAVKKLYNDKADEVLKLYPGTTEAEVLQSATALASDRFLAYSTWKWADMQSKTGGKPVYRYYYSRPRPAMTPEMGNATPGLAGGVVKSTDTNAMKIAPATGAVHSAEIEYAMGNLATNKTYAWTPDDYKVSEVMQNYFANFIKTANPNGPGLPKWSAANSGNSVQYMHIDVNTRPETETNRARYLFLDPLISNQ</sequence>
<dbReference type="KEGG" id="spir:CWM47_02340"/>
<dbReference type="InterPro" id="IPR019826">
    <property type="entry name" value="Carboxylesterase_B_AS"/>
</dbReference>
<dbReference type="OrthoDB" id="9775851at2"/>
<evidence type="ECO:0000313" key="6">
    <source>
        <dbReference type="Proteomes" id="UP000232883"/>
    </source>
</evidence>
<feature type="signal peptide" evidence="3">
    <location>
        <begin position="1"/>
        <end position="20"/>
    </location>
</feature>
<dbReference type="InterPro" id="IPR002018">
    <property type="entry name" value="CarbesteraseB"/>
</dbReference>
<keyword evidence="3" id="KW-0732">Signal</keyword>
<dbReference type="PANTHER" id="PTHR11559">
    <property type="entry name" value="CARBOXYLESTERASE"/>
    <property type="match status" value="1"/>
</dbReference>
<dbReference type="GO" id="GO:0016787">
    <property type="term" value="F:hydrolase activity"/>
    <property type="evidence" value="ECO:0007669"/>
    <property type="project" value="UniProtKB-KW"/>
</dbReference>
<evidence type="ECO:0000256" key="2">
    <source>
        <dbReference type="ARBA" id="ARBA00022801"/>
    </source>
</evidence>
<keyword evidence="6" id="KW-1185">Reference proteome</keyword>
<evidence type="ECO:0000313" key="5">
    <source>
        <dbReference type="EMBL" id="AUD00761.1"/>
    </source>
</evidence>
<dbReference type="PROSITE" id="PS00122">
    <property type="entry name" value="CARBOXYLESTERASE_B_1"/>
    <property type="match status" value="1"/>
</dbReference>